<protein>
    <submittedName>
        <fullName evidence="3">TIGR03761 family integrating conjugative element protein</fullName>
    </submittedName>
</protein>
<dbReference type="RefSeq" id="WP_217335563.1">
    <property type="nucleotide sequence ID" value="NZ_JAHQZT010000017.1"/>
</dbReference>
<dbReference type="Pfam" id="PF08900">
    <property type="entry name" value="AcaB"/>
    <property type="match status" value="1"/>
</dbReference>
<dbReference type="Proteomes" id="UP000755551">
    <property type="component" value="Unassembled WGS sequence"/>
</dbReference>
<evidence type="ECO:0000256" key="2">
    <source>
        <dbReference type="SAM" id="MobiDB-lite"/>
    </source>
</evidence>
<dbReference type="InterPro" id="IPR014996">
    <property type="entry name" value="AcaB"/>
</dbReference>
<dbReference type="EMBL" id="JAHQZT010000017">
    <property type="protein sequence ID" value="MBV0934156.1"/>
    <property type="molecule type" value="Genomic_DNA"/>
</dbReference>
<proteinExistence type="predicted"/>
<reference evidence="3 4" key="1">
    <citation type="submission" date="2021-06" db="EMBL/GenBank/DDBJ databases">
        <title>Bacterium isolated from marine sediment.</title>
        <authorList>
            <person name="Zhu K.-L."/>
            <person name="Du Z.-J."/>
            <person name="Liang Q.-Y."/>
        </authorList>
    </citation>
    <scope>NUCLEOTIDE SEQUENCE [LARGE SCALE GENOMIC DNA]</scope>
    <source>
        <strain evidence="3 4">A346</strain>
    </source>
</reference>
<feature type="coiled-coil region" evidence="1">
    <location>
        <begin position="75"/>
        <end position="102"/>
    </location>
</feature>
<comment type="caution">
    <text evidence="3">The sequence shown here is derived from an EMBL/GenBank/DDBJ whole genome shotgun (WGS) entry which is preliminary data.</text>
</comment>
<keyword evidence="1" id="KW-0175">Coiled coil</keyword>
<feature type="region of interest" description="Disordered" evidence="2">
    <location>
        <begin position="224"/>
        <end position="243"/>
    </location>
</feature>
<gene>
    <name evidence="3" type="ORF">KTN04_12485</name>
</gene>
<keyword evidence="4" id="KW-1185">Reference proteome</keyword>
<organism evidence="3 4">
    <name type="scientific">Marinobacterium weihaiense</name>
    <dbReference type="NCBI Taxonomy" id="2851016"/>
    <lineage>
        <taxon>Bacteria</taxon>
        <taxon>Pseudomonadati</taxon>
        <taxon>Pseudomonadota</taxon>
        <taxon>Gammaproteobacteria</taxon>
        <taxon>Oceanospirillales</taxon>
        <taxon>Oceanospirillaceae</taxon>
        <taxon>Marinobacterium</taxon>
    </lineage>
</organism>
<evidence type="ECO:0000313" key="4">
    <source>
        <dbReference type="Proteomes" id="UP000755551"/>
    </source>
</evidence>
<accession>A0ABS6MCX9</accession>
<dbReference type="NCBIfam" id="TIGR03761">
    <property type="entry name" value="ICE_PFL4669"/>
    <property type="match status" value="1"/>
</dbReference>
<sequence>MANQANQNRRELAGSFKYVENPTIQLITNVALFLWNGRERTENKAYIMSMPELLRRVRNMESAIQQDDPWADKTYLALQEAIDEAEHAFQAKKEELEAVVEQGHSRISFPSAVTKSPVEREIVDHSRLGFRVLEVLALADDTARLILEAQHRGRIDAREKVLLVKSVESIFRAMMSHVSKWRYFGVTRDDVAANTQPAQKAKAAFGEIEQEYLDGSLRSKFAPELPKKRQKVSQTEAPVTDDEVEAEVAKMTAAAQG</sequence>
<evidence type="ECO:0000256" key="1">
    <source>
        <dbReference type="SAM" id="Coils"/>
    </source>
</evidence>
<evidence type="ECO:0000313" key="3">
    <source>
        <dbReference type="EMBL" id="MBV0934156.1"/>
    </source>
</evidence>
<name>A0ABS6MCX9_9GAMM</name>